<organism evidence="9 10">
    <name type="scientific">Candidatus Desulfatibia profunda</name>
    <dbReference type="NCBI Taxonomy" id="2841695"/>
    <lineage>
        <taxon>Bacteria</taxon>
        <taxon>Pseudomonadati</taxon>
        <taxon>Thermodesulfobacteriota</taxon>
        <taxon>Desulfobacteria</taxon>
        <taxon>Desulfobacterales</taxon>
        <taxon>Desulfobacterales incertae sedis</taxon>
        <taxon>Candidatus Desulfatibia</taxon>
    </lineage>
</organism>
<dbReference type="InterPro" id="IPR001789">
    <property type="entry name" value="Sig_transdc_resp-reg_receiver"/>
</dbReference>
<evidence type="ECO:0000256" key="3">
    <source>
        <dbReference type="ARBA" id="ARBA00023015"/>
    </source>
</evidence>
<evidence type="ECO:0000313" key="9">
    <source>
        <dbReference type="EMBL" id="MBC8359972.1"/>
    </source>
</evidence>
<dbReference type="InterPro" id="IPR011006">
    <property type="entry name" value="CheY-like_superfamily"/>
</dbReference>
<evidence type="ECO:0000313" key="10">
    <source>
        <dbReference type="Proteomes" id="UP000603434"/>
    </source>
</evidence>
<dbReference type="GO" id="GO:0006355">
    <property type="term" value="P:regulation of DNA-templated transcription"/>
    <property type="evidence" value="ECO:0007669"/>
    <property type="project" value="TreeGrafter"/>
</dbReference>
<keyword evidence="7" id="KW-0175">Coiled coil</keyword>
<proteinExistence type="predicted"/>
<dbReference type="GO" id="GO:0000976">
    <property type="term" value="F:transcription cis-regulatory region binding"/>
    <property type="evidence" value="ECO:0007669"/>
    <property type="project" value="TreeGrafter"/>
</dbReference>
<feature type="domain" description="Response regulatory" evidence="8">
    <location>
        <begin position="10"/>
        <end position="124"/>
    </location>
</feature>
<dbReference type="Gene3D" id="3.40.50.2300">
    <property type="match status" value="1"/>
</dbReference>
<protein>
    <submittedName>
        <fullName evidence="9">Sigma-54-dependent Fis family transcriptional regulator</fullName>
    </submittedName>
</protein>
<evidence type="ECO:0000256" key="4">
    <source>
        <dbReference type="ARBA" id="ARBA00023125"/>
    </source>
</evidence>
<dbReference type="AlphaFoldDB" id="A0A8J6NIV0"/>
<evidence type="ECO:0000256" key="7">
    <source>
        <dbReference type="SAM" id="Coils"/>
    </source>
</evidence>
<dbReference type="PANTHER" id="PTHR48111">
    <property type="entry name" value="REGULATOR OF RPOS"/>
    <property type="match status" value="1"/>
</dbReference>
<dbReference type="GO" id="GO:0000156">
    <property type="term" value="F:phosphorelay response regulator activity"/>
    <property type="evidence" value="ECO:0007669"/>
    <property type="project" value="TreeGrafter"/>
</dbReference>
<accession>A0A8J6NIV0</accession>
<sequence>MSGATSQNIKILIVDDDKNIAEILVDIVSAKGRVVDVCHNGVDAVESIRNNLYDLIMVDLVMPKMGGLDVLKYAKTANPDVLVIIITGYASLETAVTAIKEGAYDYITKPCKLEEIRMVVENAIDKIRLNRENRELLEKLQEAYHELMALKESKGEDDKITKINFFSANMPNLHYLYNRSSPPGNYIDKLQALSSLRESGTLTESEFKAFKNYLLKTINTH</sequence>
<gene>
    <name evidence="9" type="ORF">H8E23_01055</name>
</gene>
<keyword evidence="4" id="KW-0238">DNA-binding</keyword>
<dbReference type="InterPro" id="IPR039420">
    <property type="entry name" value="WalR-like"/>
</dbReference>
<keyword evidence="2" id="KW-0902">Two-component regulatory system</keyword>
<dbReference type="Proteomes" id="UP000603434">
    <property type="component" value="Unassembled WGS sequence"/>
</dbReference>
<dbReference type="GO" id="GO:0005829">
    <property type="term" value="C:cytosol"/>
    <property type="evidence" value="ECO:0007669"/>
    <property type="project" value="TreeGrafter"/>
</dbReference>
<dbReference type="SUPFAM" id="SSF52172">
    <property type="entry name" value="CheY-like"/>
    <property type="match status" value="1"/>
</dbReference>
<feature type="modified residue" description="4-aspartylphosphate" evidence="6">
    <location>
        <position position="59"/>
    </location>
</feature>
<feature type="coiled-coil region" evidence="7">
    <location>
        <begin position="126"/>
        <end position="153"/>
    </location>
</feature>
<evidence type="ECO:0000256" key="6">
    <source>
        <dbReference type="PROSITE-ProRule" id="PRU00169"/>
    </source>
</evidence>
<dbReference type="Pfam" id="PF00072">
    <property type="entry name" value="Response_reg"/>
    <property type="match status" value="1"/>
</dbReference>
<comment type="caution">
    <text evidence="9">The sequence shown here is derived from an EMBL/GenBank/DDBJ whole genome shotgun (WGS) entry which is preliminary data.</text>
</comment>
<dbReference type="EMBL" id="JACNJH010000051">
    <property type="protein sequence ID" value="MBC8359972.1"/>
    <property type="molecule type" value="Genomic_DNA"/>
</dbReference>
<dbReference type="PROSITE" id="PS50110">
    <property type="entry name" value="RESPONSE_REGULATORY"/>
    <property type="match status" value="1"/>
</dbReference>
<evidence type="ECO:0000256" key="2">
    <source>
        <dbReference type="ARBA" id="ARBA00023012"/>
    </source>
</evidence>
<dbReference type="PANTHER" id="PTHR48111:SF1">
    <property type="entry name" value="TWO-COMPONENT RESPONSE REGULATOR ORR33"/>
    <property type="match status" value="1"/>
</dbReference>
<keyword evidence="1 6" id="KW-0597">Phosphoprotein</keyword>
<evidence type="ECO:0000259" key="8">
    <source>
        <dbReference type="PROSITE" id="PS50110"/>
    </source>
</evidence>
<evidence type="ECO:0000256" key="1">
    <source>
        <dbReference type="ARBA" id="ARBA00022553"/>
    </source>
</evidence>
<reference evidence="9 10" key="1">
    <citation type="submission" date="2020-08" db="EMBL/GenBank/DDBJ databases">
        <title>Bridging the membrane lipid divide: bacteria of the FCB group superphylum have the potential to synthesize archaeal ether lipids.</title>
        <authorList>
            <person name="Villanueva L."/>
            <person name="Von Meijenfeldt F.A.B."/>
            <person name="Westbye A.B."/>
            <person name="Yadav S."/>
            <person name="Hopmans E.C."/>
            <person name="Dutilh B.E."/>
            <person name="Sinninghe Damste J.S."/>
        </authorList>
    </citation>
    <scope>NUCLEOTIDE SEQUENCE [LARGE SCALE GENOMIC DNA]</scope>
    <source>
        <strain evidence="9">NIOZ-UU30</strain>
    </source>
</reference>
<name>A0A8J6NIV0_9BACT</name>
<keyword evidence="3" id="KW-0805">Transcription regulation</keyword>
<evidence type="ECO:0000256" key="5">
    <source>
        <dbReference type="ARBA" id="ARBA00023163"/>
    </source>
</evidence>
<keyword evidence="5" id="KW-0804">Transcription</keyword>
<dbReference type="GO" id="GO:0032993">
    <property type="term" value="C:protein-DNA complex"/>
    <property type="evidence" value="ECO:0007669"/>
    <property type="project" value="TreeGrafter"/>
</dbReference>
<dbReference type="SMART" id="SM00448">
    <property type="entry name" value="REC"/>
    <property type="match status" value="1"/>
</dbReference>